<feature type="transmembrane region" description="Helical" evidence="13">
    <location>
        <begin position="313"/>
        <end position="333"/>
    </location>
</feature>
<feature type="binding site" description="axial binding residue" evidence="12">
    <location>
        <position position="530"/>
    </location>
    <ligand>
        <name>heme</name>
        <dbReference type="ChEBI" id="CHEBI:30413"/>
    </ligand>
    <ligandPart>
        <name>Fe</name>
        <dbReference type="ChEBI" id="CHEBI:18248"/>
    </ligandPart>
</feature>
<dbReference type="GO" id="GO:0016020">
    <property type="term" value="C:membrane"/>
    <property type="evidence" value="ECO:0007669"/>
    <property type="project" value="UniProtKB-SubCell"/>
</dbReference>
<evidence type="ECO:0000256" key="6">
    <source>
        <dbReference type="ARBA" id="ARBA00022723"/>
    </source>
</evidence>
<gene>
    <name evidence="14" type="ORF">FA09DRAFT_329512</name>
</gene>
<dbReference type="RefSeq" id="XP_025598737.1">
    <property type="nucleotide sequence ID" value="XM_025742209.1"/>
</dbReference>
<evidence type="ECO:0000256" key="11">
    <source>
        <dbReference type="ARBA" id="ARBA00023136"/>
    </source>
</evidence>
<dbReference type="GO" id="GO:0004497">
    <property type="term" value="F:monooxygenase activity"/>
    <property type="evidence" value="ECO:0007669"/>
    <property type="project" value="UniProtKB-KW"/>
</dbReference>
<dbReference type="GO" id="GO:0020037">
    <property type="term" value="F:heme binding"/>
    <property type="evidence" value="ECO:0007669"/>
    <property type="project" value="InterPro"/>
</dbReference>
<evidence type="ECO:0000256" key="9">
    <source>
        <dbReference type="ARBA" id="ARBA00023004"/>
    </source>
</evidence>
<dbReference type="InterPro" id="IPR001128">
    <property type="entry name" value="Cyt_P450"/>
</dbReference>
<dbReference type="OrthoDB" id="1844152at2759"/>
<dbReference type="GeneID" id="37269753"/>
<evidence type="ECO:0000256" key="1">
    <source>
        <dbReference type="ARBA" id="ARBA00001971"/>
    </source>
</evidence>
<keyword evidence="9 12" id="KW-0408">Iron</keyword>
<evidence type="ECO:0000256" key="13">
    <source>
        <dbReference type="SAM" id="Phobius"/>
    </source>
</evidence>
<keyword evidence="4 12" id="KW-0349">Heme</keyword>
<comment type="subcellular location">
    <subcellularLocation>
        <location evidence="2">Membrane</location>
    </subcellularLocation>
</comment>
<evidence type="ECO:0000256" key="12">
    <source>
        <dbReference type="PIRSR" id="PIRSR602403-1"/>
    </source>
</evidence>
<accession>A0A316ZBP8</accession>
<dbReference type="EMBL" id="KZ819291">
    <property type="protein sequence ID" value="PWN98458.1"/>
    <property type="molecule type" value="Genomic_DNA"/>
</dbReference>
<dbReference type="InterPro" id="IPR002403">
    <property type="entry name" value="Cyt_P450_E_grp-IV"/>
</dbReference>
<dbReference type="Pfam" id="PF00067">
    <property type="entry name" value="p450"/>
    <property type="match status" value="1"/>
</dbReference>
<dbReference type="STRING" id="58919.A0A316ZBP8"/>
<protein>
    <submittedName>
        <fullName evidence="14">Cytochrome P450</fullName>
    </submittedName>
</protein>
<dbReference type="GO" id="GO:0005506">
    <property type="term" value="F:iron ion binding"/>
    <property type="evidence" value="ECO:0007669"/>
    <property type="project" value="InterPro"/>
</dbReference>
<reference evidence="14 15" key="1">
    <citation type="journal article" date="2018" name="Mol. Biol. Evol.">
        <title>Broad Genomic Sampling Reveals a Smut Pathogenic Ancestry of the Fungal Clade Ustilaginomycotina.</title>
        <authorList>
            <person name="Kijpornyongpan T."/>
            <person name="Mondo S.J."/>
            <person name="Barry K."/>
            <person name="Sandor L."/>
            <person name="Lee J."/>
            <person name="Lipzen A."/>
            <person name="Pangilinan J."/>
            <person name="LaButti K."/>
            <person name="Hainaut M."/>
            <person name="Henrissat B."/>
            <person name="Grigoriev I.V."/>
            <person name="Spatafora J.W."/>
            <person name="Aime M.C."/>
        </authorList>
    </citation>
    <scope>NUCLEOTIDE SEQUENCE [LARGE SCALE GENOMIC DNA]</scope>
    <source>
        <strain evidence="14 15">MCA 4186</strain>
    </source>
</reference>
<dbReference type="Gene3D" id="1.10.630.10">
    <property type="entry name" value="Cytochrome P450"/>
    <property type="match status" value="1"/>
</dbReference>
<organism evidence="14 15">
    <name type="scientific">Tilletiopsis washingtonensis</name>
    <dbReference type="NCBI Taxonomy" id="58919"/>
    <lineage>
        <taxon>Eukaryota</taxon>
        <taxon>Fungi</taxon>
        <taxon>Dikarya</taxon>
        <taxon>Basidiomycota</taxon>
        <taxon>Ustilaginomycotina</taxon>
        <taxon>Exobasidiomycetes</taxon>
        <taxon>Entylomatales</taxon>
        <taxon>Entylomatales incertae sedis</taxon>
        <taxon>Tilletiopsis</taxon>
    </lineage>
</organism>
<keyword evidence="11 13" id="KW-0472">Membrane</keyword>
<dbReference type="Proteomes" id="UP000245946">
    <property type="component" value="Unassembled WGS sequence"/>
</dbReference>
<comment type="similarity">
    <text evidence="3">Belongs to the cytochrome P450 family.</text>
</comment>
<evidence type="ECO:0000256" key="7">
    <source>
        <dbReference type="ARBA" id="ARBA00022989"/>
    </source>
</evidence>
<dbReference type="AlphaFoldDB" id="A0A316ZBP8"/>
<dbReference type="GO" id="GO:0016705">
    <property type="term" value="F:oxidoreductase activity, acting on paired donors, with incorporation or reduction of molecular oxygen"/>
    <property type="evidence" value="ECO:0007669"/>
    <property type="project" value="InterPro"/>
</dbReference>
<dbReference type="InterPro" id="IPR036396">
    <property type="entry name" value="Cyt_P450_sf"/>
</dbReference>
<comment type="cofactor">
    <cofactor evidence="1 12">
        <name>heme</name>
        <dbReference type="ChEBI" id="CHEBI:30413"/>
    </cofactor>
</comment>
<evidence type="ECO:0000256" key="5">
    <source>
        <dbReference type="ARBA" id="ARBA00022692"/>
    </source>
</evidence>
<evidence type="ECO:0000256" key="2">
    <source>
        <dbReference type="ARBA" id="ARBA00004370"/>
    </source>
</evidence>
<feature type="transmembrane region" description="Helical" evidence="13">
    <location>
        <begin position="59"/>
        <end position="79"/>
    </location>
</feature>
<dbReference type="SUPFAM" id="SSF48264">
    <property type="entry name" value="Cytochrome P450"/>
    <property type="match status" value="1"/>
</dbReference>
<keyword evidence="6 12" id="KW-0479">Metal-binding</keyword>
<evidence type="ECO:0000313" key="14">
    <source>
        <dbReference type="EMBL" id="PWN98458.1"/>
    </source>
</evidence>
<evidence type="ECO:0000313" key="15">
    <source>
        <dbReference type="Proteomes" id="UP000245946"/>
    </source>
</evidence>
<keyword evidence="10" id="KW-0503">Monooxygenase</keyword>
<dbReference type="PRINTS" id="PR00465">
    <property type="entry name" value="EP450IV"/>
</dbReference>
<evidence type="ECO:0000256" key="3">
    <source>
        <dbReference type="ARBA" id="ARBA00010617"/>
    </source>
</evidence>
<keyword evidence="5 13" id="KW-0812">Transmembrane</keyword>
<name>A0A316ZBP8_9BASI</name>
<keyword evidence="7 13" id="KW-1133">Transmembrane helix</keyword>
<proteinExistence type="inferred from homology"/>
<feature type="transmembrane region" description="Helical" evidence="13">
    <location>
        <begin position="370"/>
        <end position="390"/>
    </location>
</feature>
<keyword evidence="8" id="KW-0560">Oxidoreductase</keyword>
<feature type="transmembrane region" description="Helical" evidence="13">
    <location>
        <begin position="280"/>
        <end position="301"/>
    </location>
</feature>
<dbReference type="PANTHER" id="PTHR46206">
    <property type="entry name" value="CYTOCHROME P450"/>
    <property type="match status" value="1"/>
</dbReference>
<sequence length="588" mass="64562">MLGLARSEQVFATSSRLRSLSASALSPAAMKLARCTPLPAAPLALTRLTSPSEAAPRLSPPLLAALGVALALLLLSAVWTHRGASRAALQALSSRSKTARRHLGHSHAGEKLSHIPAPPVVTIPRHIQLSEAGHEAYARALEEHGDVIVVPRHGRLEYVVDYQHVKDVLTDSQRFSFEEAVTRMLHMRFMLWFKQGTFVSELDRLVQDGINPRLNAVVDKVSPIFVQEVEELFEKHATAGAASEVVIENLYSWVHRGIARAMVVLILGERYLDEKMTQRFMAVVGAIADLSGIYENTHGWAWAPALWSLKTTLGAICFTIVPQFFFSIVPLLWRNRESHLNAGLDVDSTAFAPFFDLLAARHRNRVTDQLSFLNFVWCAVVCLGIIFASVHQSAVMAVWCIANLAKRPEYIDEIRAEFDEVLETDAEGKSVLGLEGLRRSEKLDSFIREVLRTNSSLFAPVRYTTEPVRVGKYLIPKDALVAPYIKRAHELGDGAAGKGASFDGRQWVGVKAAVTGDAAFITFGLGRWACPGRQLAIAELKMITGILFAHYDVVLDGDELVPGDAMNRTSVGPTNTARIRKRAGGITA</sequence>
<evidence type="ECO:0000256" key="8">
    <source>
        <dbReference type="ARBA" id="ARBA00023002"/>
    </source>
</evidence>
<keyword evidence="15" id="KW-1185">Reference proteome</keyword>
<evidence type="ECO:0000256" key="4">
    <source>
        <dbReference type="ARBA" id="ARBA00022617"/>
    </source>
</evidence>
<evidence type="ECO:0000256" key="10">
    <source>
        <dbReference type="ARBA" id="ARBA00023033"/>
    </source>
</evidence>
<dbReference type="PANTHER" id="PTHR46206:SF5">
    <property type="entry name" value="P450, PUTATIVE (EUROFUNG)-RELATED"/>
    <property type="match status" value="1"/>
</dbReference>